<comment type="caution">
    <text evidence="2">The sequence shown here is derived from an EMBL/GenBank/DDBJ whole genome shotgun (WGS) entry which is preliminary data.</text>
</comment>
<proteinExistence type="predicted"/>
<keyword evidence="1" id="KW-1133">Transmembrane helix</keyword>
<keyword evidence="1" id="KW-0472">Membrane</keyword>
<dbReference type="Pfam" id="PF07963">
    <property type="entry name" value="N_methyl"/>
    <property type="match status" value="1"/>
</dbReference>
<dbReference type="PANTHER" id="PTHR30093">
    <property type="entry name" value="GENERAL SECRETION PATHWAY PROTEIN G"/>
    <property type="match status" value="1"/>
</dbReference>
<reference evidence="2 3" key="1">
    <citation type="journal article" date="2015" name="Nature">
        <title>rRNA introns, odd ribosomes, and small enigmatic genomes across a large radiation of phyla.</title>
        <authorList>
            <person name="Brown C.T."/>
            <person name="Hug L.A."/>
            <person name="Thomas B.C."/>
            <person name="Sharon I."/>
            <person name="Castelle C.J."/>
            <person name="Singh A."/>
            <person name="Wilkins M.J."/>
            <person name="Williams K.H."/>
            <person name="Banfield J.F."/>
        </authorList>
    </citation>
    <scope>NUCLEOTIDE SEQUENCE [LARGE SCALE GENOMIC DNA]</scope>
</reference>
<dbReference type="AlphaFoldDB" id="A0A0G0VQY9"/>
<dbReference type="InterPro" id="IPR045584">
    <property type="entry name" value="Pilin-like"/>
</dbReference>
<gene>
    <name evidence="2" type="ORF">UU55_C0003G0069</name>
</gene>
<dbReference type="Proteomes" id="UP000033947">
    <property type="component" value="Unassembled WGS sequence"/>
</dbReference>
<organism evidence="2 3">
    <name type="scientific">candidate division WWE3 bacterium GW2011_GWC2_41_23</name>
    <dbReference type="NCBI Taxonomy" id="1619123"/>
    <lineage>
        <taxon>Bacteria</taxon>
        <taxon>Katanobacteria</taxon>
    </lineage>
</organism>
<sequence length="169" mass="18318">MTNLFLNGRKTKGFTLVEIMIVMAVVGILSGLVITVINPAQLRARSRDATRIADLKKIQTTLELRFADLRNYPSSPSWQAVSVVLASPLASYYSGALPVDPLSTNNLTFSSCGTNFRYSYRSASGSNYVLVAKMETTAVDYAACSSVSNCITTYGCNCASYCHAVQNPF</sequence>
<protein>
    <recommendedName>
        <fullName evidence="4">General secretion pathway protein G</fullName>
    </recommendedName>
</protein>
<dbReference type="Gene3D" id="3.30.700.10">
    <property type="entry name" value="Glycoprotein, Type 4 Pilin"/>
    <property type="match status" value="1"/>
</dbReference>
<evidence type="ECO:0000313" key="3">
    <source>
        <dbReference type="Proteomes" id="UP000033947"/>
    </source>
</evidence>
<dbReference type="NCBIfam" id="TIGR02532">
    <property type="entry name" value="IV_pilin_GFxxxE"/>
    <property type="match status" value="1"/>
</dbReference>
<dbReference type="EMBL" id="LCBB01000003">
    <property type="protein sequence ID" value="KKS03355.1"/>
    <property type="molecule type" value="Genomic_DNA"/>
</dbReference>
<evidence type="ECO:0008006" key="4">
    <source>
        <dbReference type="Google" id="ProtNLM"/>
    </source>
</evidence>
<name>A0A0G0VQY9_UNCKA</name>
<dbReference type="SUPFAM" id="SSF54523">
    <property type="entry name" value="Pili subunits"/>
    <property type="match status" value="1"/>
</dbReference>
<accession>A0A0G0VQY9</accession>
<evidence type="ECO:0000256" key="1">
    <source>
        <dbReference type="SAM" id="Phobius"/>
    </source>
</evidence>
<dbReference type="InterPro" id="IPR012902">
    <property type="entry name" value="N_methyl_site"/>
</dbReference>
<feature type="transmembrane region" description="Helical" evidence="1">
    <location>
        <begin position="14"/>
        <end position="37"/>
    </location>
</feature>
<dbReference type="PROSITE" id="PS00409">
    <property type="entry name" value="PROKAR_NTER_METHYL"/>
    <property type="match status" value="1"/>
</dbReference>
<keyword evidence="1" id="KW-0812">Transmembrane</keyword>
<evidence type="ECO:0000313" key="2">
    <source>
        <dbReference type="EMBL" id="KKS03355.1"/>
    </source>
</evidence>